<evidence type="ECO:0000256" key="1">
    <source>
        <dbReference type="SAM" id="MobiDB-lite"/>
    </source>
</evidence>
<feature type="region of interest" description="Disordered" evidence="1">
    <location>
        <begin position="134"/>
        <end position="168"/>
    </location>
</feature>
<feature type="compositionally biased region" description="Low complexity" evidence="1">
    <location>
        <begin position="48"/>
        <end position="59"/>
    </location>
</feature>
<feature type="compositionally biased region" description="Polar residues" evidence="1">
    <location>
        <begin position="154"/>
        <end position="166"/>
    </location>
</feature>
<feature type="region of interest" description="Disordered" evidence="1">
    <location>
        <begin position="1"/>
        <end position="62"/>
    </location>
</feature>
<dbReference type="RefSeq" id="WP_329405793.1">
    <property type="nucleotide sequence ID" value="NZ_CP109441.1"/>
</dbReference>
<dbReference type="EMBL" id="CP109441">
    <property type="protein sequence ID" value="WUV43268.1"/>
    <property type="molecule type" value="Genomic_DNA"/>
</dbReference>
<evidence type="ECO:0000313" key="3">
    <source>
        <dbReference type="Proteomes" id="UP001432062"/>
    </source>
</evidence>
<dbReference type="Proteomes" id="UP001432062">
    <property type="component" value="Chromosome"/>
</dbReference>
<accession>A0ABZ1YJE0</accession>
<protein>
    <submittedName>
        <fullName evidence="2">Uncharacterized protein</fullName>
    </submittedName>
</protein>
<keyword evidence="3" id="KW-1185">Reference proteome</keyword>
<proteinExistence type="predicted"/>
<evidence type="ECO:0000313" key="2">
    <source>
        <dbReference type="EMBL" id="WUV43268.1"/>
    </source>
</evidence>
<organism evidence="2 3">
    <name type="scientific">Nocardia vinacea</name>
    <dbReference type="NCBI Taxonomy" id="96468"/>
    <lineage>
        <taxon>Bacteria</taxon>
        <taxon>Bacillati</taxon>
        <taxon>Actinomycetota</taxon>
        <taxon>Actinomycetes</taxon>
        <taxon>Mycobacteriales</taxon>
        <taxon>Nocardiaceae</taxon>
        <taxon>Nocardia</taxon>
    </lineage>
</organism>
<name>A0ABZ1YJE0_9NOCA</name>
<reference evidence="2" key="1">
    <citation type="submission" date="2022-10" db="EMBL/GenBank/DDBJ databases">
        <title>The complete genomes of actinobacterial strains from the NBC collection.</title>
        <authorList>
            <person name="Joergensen T.S."/>
            <person name="Alvarez Arevalo M."/>
            <person name="Sterndorff E.B."/>
            <person name="Faurdal D."/>
            <person name="Vuksanovic O."/>
            <person name="Mourched A.-S."/>
            <person name="Charusanti P."/>
            <person name="Shaw S."/>
            <person name="Blin K."/>
            <person name="Weber T."/>
        </authorList>
    </citation>
    <scope>NUCLEOTIDE SEQUENCE</scope>
    <source>
        <strain evidence="2">NBC_01482</strain>
    </source>
</reference>
<feature type="compositionally biased region" description="Polar residues" evidence="1">
    <location>
        <begin position="38"/>
        <end position="47"/>
    </location>
</feature>
<feature type="compositionally biased region" description="Polar residues" evidence="1">
    <location>
        <begin position="18"/>
        <end position="30"/>
    </location>
</feature>
<gene>
    <name evidence="2" type="ORF">OG563_29060</name>
</gene>
<sequence>MFAPPTMVQRSAGWQPVGRTNTALRASATAQRLPATNAPISGPSTVMSRPRPGSPEPSRTAIPASLQRIIGIGSSTGFSRAATTTASAADPLSAGTADHVPDAPVWSPMQLQRVAGPTPPSAADIAAAFAQNATPEPPKTTEHAEPTVARLPDTATTTDPSSNASTDAAPISANATAAHGTPAPSGTSPTDIDALVARLYDPIVRKLKAELRLDRERAGTALDLTL</sequence>